<accession>A0ABS5MUY4</accession>
<evidence type="ECO:0000313" key="1">
    <source>
        <dbReference type="EMBL" id="MBS4078100.1"/>
    </source>
</evidence>
<name>A0ABS5MUY4_9PSED</name>
<comment type="caution">
    <text evidence="1">The sequence shown here is derived from an EMBL/GenBank/DDBJ whole genome shotgun (WGS) entry which is preliminary data.</text>
</comment>
<protein>
    <submittedName>
        <fullName evidence="1">Uncharacterized protein</fullName>
    </submittedName>
</protein>
<dbReference type="EMBL" id="JAGYHF010000003">
    <property type="protein sequence ID" value="MBS4078100.1"/>
    <property type="molecule type" value="Genomic_DNA"/>
</dbReference>
<organism evidence="1 2">
    <name type="scientific">Pseudomonas rustica</name>
    <dbReference type="NCBI Taxonomy" id="2827099"/>
    <lineage>
        <taxon>Bacteria</taxon>
        <taxon>Pseudomonadati</taxon>
        <taxon>Pseudomonadota</taxon>
        <taxon>Gammaproteobacteria</taxon>
        <taxon>Pseudomonadales</taxon>
        <taxon>Pseudomonadaceae</taxon>
        <taxon>Pseudomonas</taxon>
    </lineage>
</organism>
<evidence type="ECO:0000313" key="2">
    <source>
        <dbReference type="Proteomes" id="UP000676035"/>
    </source>
</evidence>
<dbReference type="RefSeq" id="WP_212544366.1">
    <property type="nucleotide sequence ID" value="NZ_JAGYHF010000003.1"/>
</dbReference>
<proteinExistence type="predicted"/>
<reference evidence="1 2" key="1">
    <citation type="submission" date="2021-04" db="EMBL/GenBank/DDBJ databases">
        <title>Pseudomonas rustica sp. nov. isolated from raw milk.</title>
        <authorList>
            <person name="Fiedler G."/>
            <person name="Gieschler S."/>
            <person name="Kabisch J."/>
            <person name="Grimmler C."/>
            <person name="Brinks E."/>
            <person name="Wagner N."/>
            <person name="Hetzer B."/>
            <person name="Franz C.M.A.P."/>
            <person name="Boehnlein C."/>
        </authorList>
    </citation>
    <scope>NUCLEOTIDE SEQUENCE [LARGE SCALE GENOMIC DNA]</scope>
    <source>
        <strain evidence="1 2">MBT-4</strain>
    </source>
</reference>
<sequence>MPEKETYFSFIFSVPYLNEDLTERTYKLGDGQGLSFSHSHSVPAPSGGTAFTSINADEAELTIRLDRTSGTVTGDYFATFKSRRYRLRPEGTFQLTRTDQ</sequence>
<dbReference type="Proteomes" id="UP000676035">
    <property type="component" value="Unassembled WGS sequence"/>
</dbReference>
<gene>
    <name evidence="1" type="ORF">KFS80_07325</name>
</gene>
<keyword evidence="2" id="KW-1185">Reference proteome</keyword>